<dbReference type="Pfam" id="PF06305">
    <property type="entry name" value="LapA_dom"/>
    <property type="match status" value="1"/>
</dbReference>
<dbReference type="PANTHER" id="PTHR41335">
    <property type="entry name" value="MEMBRANE PROTEIN-RELATED"/>
    <property type="match status" value="1"/>
</dbReference>
<dbReference type="RefSeq" id="WP_186412548.1">
    <property type="nucleotide sequence ID" value="NZ_FLQY01000387.1"/>
</dbReference>
<keyword evidence="4 6" id="KW-0472">Membrane</keyword>
<keyword evidence="9" id="KW-1185">Reference proteome</keyword>
<reference evidence="8 9" key="1">
    <citation type="submission" date="2016-06" db="EMBL/GenBank/DDBJ databases">
        <authorList>
            <person name="Kjaerup R.B."/>
            <person name="Dalgaard T.S."/>
            <person name="Juul-Madsen H.R."/>
        </authorList>
    </citation>
    <scope>NUCLEOTIDE SEQUENCE [LARGE SCALE GENOMIC DNA]</scope>
    <source>
        <strain evidence="8">2</strain>
    </source>
</reference>
<evidence type="ECO:0000259" key="7">
    <source>
        <dbReference type="Pfam" id="PF06305"/>
    </source>
</evidence>
<keyword evidence="3 6" id="KW-1133">Transmembrane helix</keyword>
<gene>
    <name evidence="8" type="ORF">PROAA_820015</name>
</gene>
<feature type="coiled-coil region" evidence="5">
    <location>
        <begin position="69"/>
        <end position="96"/>
    </location>
</feature>
<dbReference type="InterPro" id="IPR010445">
    <property type="entry name" value="LapA_dom"/>
</dbReference>
<feature type="transmembrane region" description="Helical" evidence="6">
    <location>
        <begin position="43"/>
        <end position="65"/>
    </location>
</feature>
<proteinExistence type="predicted"/>
<dbReference type="GO" id="GO:0005886">
    <property type="term" value="C:plasma membrane"/>
    <property type="evidence" value="ECO:0007669"/>
    <property type="project" value="InterPro"/>
</dbReference>
<evidence type="ECO:0000313" key="9">
    <source>
        <dbReference type="Proteomes" id="UP000199600"/>
    </source>
</evidence>
<name>A0A1A8Y1J3_9RHOO</name>
<feature type="domain" description="Lipopolysaccharide assembly protein A" evidence="7">
    <location>
        <begin position="21"/>
        <end position="82"/>
    </location>
</feature>
<dbReference type="AlphaFoldDB" id="A0A1A8Y1J3"/>
<keyword evidence="1" id="KW-1003">Cell membrane</keyword>
<evidence type="ECO:0000313" key="8">
    <source>
        <dbReference type="EMBL" id="SBT10999.1"/>
    </source>
</evidence>
<protein>
    <submittedName>
        <fullName evidence="8">GGDEF domain-containing protein (Modular protein)</fullName>
    </submittedName>
</protein>
<evidence type="ECO:0000256" key="1">
    <source>
        <dbReference type="ARBA" id="ARBA00022475"/>
    </source>
</evidence>
<keyword evidence="2 6" id="KW-0812">Transmembrane</keyword>
<evidence type="ECO:0000256" key="4">
    <source>
        <dbReference type="ARBA" id="ARBA00023136"/>
    </source>
</evidence>
<dbReference type="EMBL" id="FLQY01000387">
    <property type="protein sequence ID" value="SBT10999.1"/>
    <property type="molecule type" value="Genomic_DNA"/>
</dbReference>
<evidence type="ECO:0000256" key="6">
    <source>
        <dbReference type="SAM" id="Phobius"/>
    </source>
</evidence>
<dbReference type="Proteomes" id="UP000199600">
    <property type="component" value="Unassembled WGS sequence"/>
</dbReference>
<sequence length="132" mass="14695">MQLTIIAAILISILGVAFAMQNNVPVTVNFLLWRLDSSLAMVLLLALALGAVIIALLTTPATLRWQWLTKRQKRRIEELEKNCDGQRRRIAELESHLPPETDAAEPRPYAGLMQLIGSREDEAVGESKQPPV</sequence>
<accession>A0A1A8Y1J3</accession>
<evidence type="ECO:0000256" key="3">
    <source>
        <dbReference type="ARBA" id="ARBA00022989"/>
    </source>
</evidence>
<evidence type="ECO:0000256" key="5">
    <source>
        <dbReference type="SAM" id="Coils"/>
    </source>
</evidence>
<organism evidence="8 9">
    <name type="scientific">Candidatus Propionivibrio aalborgensis</name>
    <dbReference type="NCBI Taxonomy" id="1860101"/>
    <lineage>
        <taxon>Bacteria</taxon>
        <taxon>Pseudomonadati</taxon>
        <taxon>Pseudomonadota</taxon>
        <taxon>Betaproteobacteria</taxon>
        <taxon>Rhodocyclales</taxon>
        <taxon>Rhodocyclaceae</taxon>
        <taxon>Propionivibrio</taxon>
    </lineage>
</organism>
<dbReference type="PANTHER" id="PTHR41335:SF1">
    <property type="entry name" value="MEMBRANE PROTEIN"/>
    <property type="match status" value="1"/>
</dbReference>
<keyword evidence="5" id="KW-0175">Coiled coil</keyword>
<evidence type="ECO:0000256" key="2">
    <source>
        <dbReference type="ARBA" id="ARBA00022692"/>
    </source>
</evidence>